<evidence type="ECO:0000259" key="2">
    <source>
        <dbReference type="Pfam" id="PF17965"/>
    </source>
</evidence>
<reference evidence="4 5" key="1">
    <citation type="journal article" date="2021" name="Sci. Rep.">
        <title>The distribution of antibiotic resistance genes in chicken gut microbiota commensals.</title>
        <authorList>
            <person name="Juricova H."/>
            <person name="Matiasovicova J."/>
            <person name="Kubasova T."/>
            <person name="Cejkova D."/>
            <person name="Rychlik I."/>
        </authorList>
    </citation>
    <scope>NUCLEOTIDE SEQUENCE [LARGE SCALE GENOMIC DNA]</scope>
    <source>
        <strain evidence="4 5">An810</strain>
    </source>
</reference>
<evidence type="ECO:0000313" key="5">
    <source>
        <dbReference type="Proteomes" id="UP000776629"/>
    </source>
</evidence>
<evidence type="ECO:0000259" key="3">
    <source>
        <dbReference type="Pfam" id="PF17966"/>
    </source>
</evidence>
<feature type="domain" description="Mub B2-like" evidence="3">
    <location>
        <begin position="385"/>
        <end position="475"/>
    </location>
</feature>
<dbReference type="Proteomes" id="UP000776629">
    <property type="component" value="Unassembled WGS sequence"/>
</dbReference>
<feature type="domain" description="Mucin binding" evidence="2">
    <location>
        <begin position="288"/>
        <end position="364"/>
    </location>
</feature>
<dbReference type="RefSeq" id="WP_204776415.1">
    <property type="nucleotide sequence ID" value="NZ_JACJJQ010000016.1"/>
</dbReference>
<feature type="region of interest" description="Disordered" evidence="1">
    <location>
        <begin position="481"/>
        <end position="503"/>
    </location>
</feature>
<dbReference type="Pfam" id="PF17965">
    <property type="entry name" value="MucBP_2"/>
    <property type="match status" value="2"/>
</dbReference>
<protein>
    <submittedName>
        <fullName evidence="4">Uncharacterized protein</fullName>
    </submittedName>
</protein>
<sequence length="542" mass="60650">MKKQNQDENAIGKVEIVFADHDHNNQVLAITRLEGEYGTTINYRVSWALQDFIRQGYQLYKDEYSTETGRKFSADNYGQRYFVLLNHQQRKIEFNQLQDPDQPNGPLQGAIYRDKQGNRYQLTKDATLAIVAHFQNHEREDLTWIITAPQVFQRPIVIDQVTHETLKVGDWQGSYRFASQLVKVIPGFHANQKQTPEVNVTADQPDIATVVTYIANGKVVPTDVGGHPLAPGEPFTTDKTDATRTIVQKLPLVPGYHPTIQAPIVPAKPSEDMPVIYAPGLPTQPMGTIHVLYMDQDQNNAELASVSQSISGEYGQTINYSSKQVLQDLSKRGFDLVWDGFTSQAGTTFSQENDGQTYVVTVKHALKTTFDADKVPGKPELLRGASQTIVYQFTDGKRPTTRNVTNQQVTFKRPAYLDQITHKLVKIGKWTGEVKFDVIKTPVVPGYHANLRQAGGQTLTADQPTLTTTVTYTPNGRLIPVDQDDQPLPESQPFPYPTDPEDPTQVIKNLAVPAIEGYLPIETTVKINNPTNDTKVHYVPVK</sequence>
<feature type="domain" description="Mub B2-like" evidence="3">
    <location>
        <begin position="147"/>
        <end position="216"/>
    </location>
</feature>
<accession>A0ABS2ENG1</accession>
<dbReference type="Pfam" id="PF17966">
    <property type="entry name" value="Muc_B2"/>
    <property type="match status" value="2"/>
</dbReference>
<dbReference type="InterPro" id="IPR041495">
    <property type="entry name" value="Mub_B2"/>
</dbReference>
<gene>
    <name evidence="4" type="ORF">H5993_04595</name>
</gene>
<evidence type="ECO:0000256" key="1">
    <source>
        <dbReference type="SAM" id="MobiDB-lite"/>
    </source>
</evidence>
<name>A0ABS2ENG1_9LACO</name>
<keyword evidence="5" id="KW-1185">Reference proteome</keyword>
<dbReference type="EMBL" id="JACJJQ010000016">
    <property type="protein sequence ID" value="MBM6754039.1"/>
    <property type="molecule type" value="Genomic_DNA"/>
</dbReference>
<evidence type="ECO:0000313" key="4">
    <source>
        <dbReference type="EMBL" id="MBM6754039.1"/>
    </source>
</evidence>
<dbReference type="Gene3D" id="3.10.20.470">
    <property type="match status" value="2"/>
</dbReference>
<proteinExistence type="predicted"/>
<organism evidence="4 5">
    <name type="scientific">Limosilactobacillus alvi</name>
    <dbReference type="NCBI Taxonomy" id="990412"/>
    <lineage>
        <taxon>Bacteria</taxon>
        <taxon>Bacillati</taxon>
        <taxon>Bacillota</taxon>
        <taxon>Bacilli</taxon>
        <taxon>Lactobacillales</taxon>
        <taxon>Lactobacillaceae</taxon>
        <taxon>Limosilactobacillus</taxon>
    </lineage>
</organism>
<feature type="domain" description="Mucin binding" evidence="2">
    <location>
        <begin position="13"/>
        <end position="87"/>
    </location>
</feature>
<comment type="caution">
    <text evidence="4">The sequence shown here is derived from an EMBL/GenBank/DDBJ whole genome shotgun (WGS) entry which is preliminary data.</text>
</comment>
<dbReference type="InterPro" id="IPR041558">
    <property type="entry name" value="MucBP_2"/>
</dbReference>
<dbReference type="Gene3D" id="2.60.40.4300">
    <property type="match status" value="2"/>
</dbReference>